<evidence type="ECO:0000313" key="3">
    <source>
        <dbReference type="Proteomes" id="UP000198756"/>
    </source>
</evidence>
<organism evidence="2 3">
    <name type="scientific">Algoriphagus alkaliphilus</name>
    <dbReference type="NCBI Taxonomy" id="279824"/>
    <lineage>
        <taxon>Bacteria</taxon>
        <taxon>Pseudomonadati</taxon>
        <taxon>Bacteroidota</taxon>
        <taxon>Cytophagia</taxon>
        <taxon>Cytophagales</taxon>
        <taxon>Cyclobacteriaceae</taxon>
        <taxon>Algoriphagus</taxon>
    </lineage>
</organism>
<proteinExistence type="predicted"/>
<feature type="transmembrane region" description="Helical" evidence="1">
    <location>
        <begin position="29"/>
        <end position="47"/>
    </location>
</feature>
<reference evidence="3" key="1">
    <citation type="submission" date="2016-10" db="EMBL/GenBank/DDBJ databases">
        <authorList>
            <person name="Varghese N."/>
            <person name="Submissions S."/>
        </authorList>
    </citation>
    <scope>NUCLEOTIDE SEQUENCE [LARGE SCALE GENOMIC DNA]</scope>
    <source>
        <strain evidence="3">DSM 22703</strain>
    </source>
</reference>
<keyword evidence="1" id="KW-1133">Transmembrane helix</keyword>
<dbReference type="Proteomes" id="UP000198756">
    <property type="component" value="Unassembled WGS sequence"/>
</dbReference>
<protein>
    <submittedName>
        <fullName evidence="2">Uncharacterized protein</fullName>
    </submittedName>
</protein>
<feature type="transmembrane region" description="Helical" evidence="1">
    <location>
        <begin position="81"/>
        <end position="103"/>
    </location>
</feature>
<sequence>MFFLTLSIEPNVTSPMNSVYVFLSKWKNLLLLFCLFVLANVLLGQFMPKDHALDLMFAYSADDAYASLGQLDAEQRKLYSFGLWALDMPYLFVYGLFFSGVLIKLWGRRGFVWIPISIMIMDFFENILALNILYYLPERHDSLAFLASIFTTSKWILVGVLAIAVILGLFCLKIPRLFSKEPSVKAGN</sequence>
<feature type="transmembrane region" description="Helical" evidence="1">
    <location>
        <begin position="155"/>
        <end position="172"/>
    </location>
</feature>
<evidence type="ECO:0000313" key="2">
    <source>
        <dbReference type="EMBL" id="SDA77446.1"/>
    </source>
</evidence>
<accession>A0A1G5Y5D9</accession>
<keyword evidence="1" id="KW-0812">Transmembrane</keyword>
<evidence type="ECO:0000256" key="1">
    <source>
        <dbReference type="SAM" id="Phobius"/>
    </source>
</evidence>
<feature type="transmembrane region" description="Helical" evidence="1">
    <location>
        <begin position="110"/>
        <end position="135"/>
    </location>
</feature>
<dbReference type="EMBL" id="FMXE01000014">
    <property type="protein sequence ID" value="SDA77446.1"/>
    <property type="molecule type" value="Genomic_DNA"/>
</dbReference>
<keyword evidence="3" id="KW-1185">Reference proteome</keyword>
<keyword evidence="1" id="KW-0472">Membrane</keyword>
<dbReference type="AlphaFoldDB" id="A0A1G5Y5D9"/>
<name>A0A1G5Y5D9_9BACT</name>
<gene>
    <name evidence="2" type="ORF">SAMN03080617_02225</name>
</gene>